<accession>A0ABN2YC81</accession>
<feature type="region of interest" description="Disordered" evidence="1">
    <location>
        <begin position="24"/>
        <end position="81"/>
    </location>
</feature>
<feature type="compositionally biased region" description="Low complexity" evidence="1">
    <location>
        <begin position="69"/>
        <end position="81"/>
    </location>
</feature>
<evidence type="ECO:0000256" key="1">
    <source>
        <dbReference type="SAM" id="MobiDB-lite"/>
    </source>
</evidence>
<feature type="compositionally biased region" description="Polar residues" evidence="1">
    <location>
        <begin position="36"/>
        <end position="46"/>
    </location>
</feature>
<reference evidence="2 3" key="1">
    <citation type="journal article" date="2019" name="Int. J. Syst. Evol. Microbiol.">
        <title>The Global Catalogue of Microorganisms (GCM) 10K type strain sequencing project: providing services to taxonomists for standard genome sequencing and annotation.</title>
        <authorList>
            <consortium name="The Broad Institute Genomics Platform"/>
            <consortium name="The Broad Institute Genome Sequencing Center for Infectious Disease"/>
            <person name="Wu L."/>
            <person name="Ma J."/>
        </authorList>
    </citation>
    <scope>NUCLEOTIDE SEQUENCE [LARGE SCALE GENOMIC DNA]</scope>
    <source>
        <strain evidence="2 3">JCM 13850</strain>
    </source>
</reference>
<protein>
    <submittedName>
        <fullName evidence="2">Uncharacterized protein</fullName>
    </submittedName>
</protein>
<dbReference type="EMBL" id="BAAAMR010000007">
    <property type="protein sequence ID" value="GAA2124888.1"/>
    <property type="molecule type" value="Genomic_DNA"/>
</dbReference>
<organism evidence="2 3">
    <name type="scientific">Actinomadura napierensis</name>
    <dbReference type="NCBI Taxonomy" id="267854"/>
    <lineage>
        <taxon>Bacteria</taxon>
        <taxon>Bacillati</taxon>
        <taxon>Actinomycetota</taxon>
        <taxon>Actinomycetes</taxon>
        <taxon>Streptosporangiales</taxon>
        <taxon>Thermomonosporaceae</taxon>
        <taxon>Actinomadura</taxon>
    </lineage>
</organism>
<evidence type="ECO:0000313" key="3">
    <source>
        <dbReference type="Proteomes" id="UP001501020"/>
    </source>
</evidence>
<keyword evidence="3" id="KW-1185">Reference proteome</keyword>
<dbReference type="Proteomes" id="UP001501020">
    <property type="component" value="Unassembled WGS sequence"/>
</dbReference>
<proteinExistence type="predicted"/>
<gene>
    <name evidence="2" type="ORF">GCM10009727_12750</name>
</gene>
<sequence>MLIGHLLQAVASGTAGRARFPGLPYPRPPASGVGTAFNSPRETPTVQVRPPTGPLYQGPTEVEGRRLRSVSASSRRAATPN</sequence>
<comment type="caution">
    <text evidence="2">The sequence shown here is derived from an EMBL/GenBank/DDBJ whole genome shotgun (WGS) entry which is preliminary data.</text>
</comment>
<evidence type="ECO:0000313" key="2">
    <source>
        <dbReference type="EMBL" id="GAA2124888.1"/>
    </source>
</evidence>
<name>A0ABN2YC81_9ACTN</name>